<evidence type="ECO:0000313" key="2">
    <source>
        <dbReference type="Proteomes" id="UP000515908"/>
    </source>
</evidence>
<proteinExistence type="predicted"/>
<evidence type="ECO:0000313" key="1">
    <source>
        <dbReference type="EMBL" id="CAD2217491.1"/>
    </source>
</evidence>
<protein>
    <submittedName>
        <fullName evidence="1">Uncharacterized protein</fullName>
    </submittedName>
</protein>
<dbReference type="Proteomes" id="UP000515908">
    <property type="component" value="Chromosome 09"/>
</dbReference>
<dbReference type="VEuPathDB" id="TriTrypDB:ADEAN_000496900"/>
<dbReference type="AlphaFoldDB" id="A0A7G2CET6"/>
<organism evidence="1 2">
    <name type="scientific">Angomonas deanei</name>
    <dbReference type="NCBI Taxonomy" id="59799"/>
    <lineage>
        <taxon>Eukaryota</taxon>
        <taxon>Discoba</taxon>
        <taxon>Euglenozoa</taxon>
        <taxon>Kinetoplastea</taxon>
        <taxon>Metakinetoplastina</taxon>
        <taxon>Trypanosomatida</taxon>
        <taxon>Trypanosomatidae</taxon>
        <taxon>Strigomonadinae</taxon>
        <taxon>Angomonas</taxon>
    </lineage>
</organism>
<gene>
    <name evidence="1" type="ORF">ADEAN_000496900</name>
</gene>
<keyword evidence="2" id="KW-1185">Reference proteome</keyword>
<accession>A0A7G2CET6</accession>
<sequence>MSSDNEDMIDYNDVSRSDVVAINTELISEELSSMRLQGGRVHSADNFVGTKGNAEADDYKEDLDKSRAILQYMASAEVTTRSAEGSYDRFETFIAAPSDSDTAKKKQLSGFQPI</sequence>
<name>A0A7G2CET6_9TRYP</name>
<reference evidence="1 2" key="1">
    <citation type="submission" date="2020-08" db="EMBL/GenBank/DDBJ databases">
        <authorList>
            <person name="Newling K."/>
            <person name="Davey J."/>
            <person name="Forrester S."/>
        </authorList>
    </citation>
    <scope>NUCLEOTIDE SEQUENCE [LARGE SCALE GENOMIC DNA]</scope>
    <source>
        <strain evidence="2">Crithidia deanei Carvalho (ATCC PRA-265)</strain>
    </source>
</reference>
<dbReference type="EMBL" id="LR877153">
    <property type="protein sequence ID" value="CAD2217491.1"/>
    <property type="molecule type" value="Genomic_DNA"/>
</dbReference>